<accession>A0A8K1XH44</accession>
<dbReference type="Pfam" id="PF02957">
    <property type="entry name" value="TT_ORF2-like"/>
    <property type="match status" value="1"/>
</dbReference>
<evidence type="ECO:0000256" key="1">
    <source>
        <dbReference type="SAM" id="MobiDB-lite"/>
    </source>
</evidence>
<feature type="compositionally biased region" description="Pro residues" evidence="1">
    <location>
        <begin position="83"/>
        <end position="106"/>
    </location>
</feature>
<sequence>MGKALKKDMVFLGRLYRKKRTLLLSGLHNPKNKPPMSWRPPVHNAPGIERNLYEAFYRTHSASCGCGDLLGHLTRLVDRYGTPPRPAPPTDPPPRLRALPAPPPPLSRNRDLLWPGGDGGDVGGAAPGGDAAADDQYAVEEIEQLMAAAEEDAQ</sequence>
<reference evidence="3" key="1">
    <citation type="journal article" date="2021" name="Cell Host Microbe">
        <title>Global genome analysis reveals a vast and dynamic anellovirus landscape within the human virome.</title>
        <authorList>
            <person name="Arze C.A."/>
            <person name="Springer S."/>
            <person name="Dudas G."/>
            <person name="Patel S."/>
            <person name="Bhattacharyya A."/>
            <person name="Swaminathan H."/>
            <person name="Brugnara C."/>
            <person name="Delagrave S."/>
            <person name="Ong T."/>
            <person name="Kahvejian A."/>
            <person name="Echelard Y."/>
            <person name="Weinstein E.G."/>
            <person name="Hajjar R.J."/>
            <person name="Andersen K.G."/>
            <person name="Yozwiak N.L."/>
        </authorList>
    </citation>
    <scope>NUCLEOTIDE SEQUENCE</scope>
    <source>
        <strain evidence="3">TF1YBNG9S</strain>
    </source>
</reference>
<dbReference type="InterPro" id="IPR004118">
    <property type="entry name" value="HEV_TT_vir_Orf2/Gyrovir_Vp2_N"/>
</dbReference>
<proteinExistence type="predicted"/>
<evidence type="ECO:0000313" key="3">
    <source>
        <dbReference type="EMBL" id="UHS18293.1"/>
    </source>
</evidence>
<organism evidence="3">
    <name type="scientific">Alphatorquevirus sp</name>
    <dbReference type="NCBI Taxonomy" id="2809145"/>
    <lineage>
        <taxon>Viruses</taxon>
        <taxon>Monodnaviria</taxon>
        <taxon>Shotokuvirae</taxon>
        <taxon>Commensaviricota</taxon>
        <taxon>Cardeaviricetes</taxon>
        <taxon>Sanitavirales</taxon>
        <taxon>Anelloviridae</taxon>
        <taxon>Alphatorquevirus</taxon>
    </lineage>
</organism>
<protein>
    <recommendedName>
        <fullName evidence="2">Hepatitis TT virus Orf2/Gyrovirus Vp2 N-terminal domain-containing protein</fullName>
    </recommendedName>
</protein>
<feature type="domain" description="Hepatitis TT virus Orf2/Gyrovirus Vp2 N-terminal" evidence="2">
    <location>
        <begin position="47"/>
        <end position="95"/>
    </location>
</feature>
<dbReference type="EMBL" id="OK574378">
    <property type="protein sequence ID" value="UHS18293.1"/>
    <property type="molecule type" value="Genomic_DNA"/>
</dbReference>
<evidence type="ECO:0000259" key="2">
    <source>
        <dbReference type="Pfam" id="PF02957"/>
    </source>
</evidence>
<name>A0A8K1XH44_9VIRU</name>
<feature type="region of interest" description="Disordered" evidence="1">
    <location>
        <begin position="78"/>
        <end position="131"/>
    </location>
</feature>
<feature type="compositionally biased region" description="Gly residues" evidence="1">
    <location>
        <begin position="116"/>
        <end position="127"/>
    </location>
</feature>